<accession>A0AAW9SS51</accession>
<reference evidence="2 3" key="1">
    <citation type="submission" date="2024-05" db="EMBL/GenBank/DDBJ databases">
        <title>Genome sequence of Ponticoccus litoralis KCCM 90028.</title>
        <authorList>
            <person name="Kim J.M."/>
            <person name="Lee J.K."/>
            <person name="Choi B.J."/>
            <person name="Bayburt H."/>
            <person name="Baek J.H."/>
            <person name="Jeon C.O."/>
        </authorList>
    </citation>
    <scope>NUCLEOTIDE SEQUENCE [LARGE SCALE GENOMIC DNA]</scope>
    <source>
        <strain evidence="2 3">KCCM 90028</strain>
    </source>
</reference>
<evidence type="ECO:0000313" key="2">
    <source>
        <dbReference type="EMBL" id="MEN9063211.1"/>
    </source>
</evidence>
<dbReference type="AlphaFoldDB" id="A0AAW9SS51"/>
<gene>
    <name evidence="2" type="ORF">ABFB10_21700</name>
</gene>
<evidence type="ECO:0000256" key="1">
    <source>
        <dbReference type="SAM" id="MobiDB-lite"/>
    </source>
</evidence>
<dbReference type="Proteomes" id="UP001428774">
    <property type="component" value="Unassembled WGS sequence"/>
</dbReference>
<evidence type="ECO:0000313" key="3">
    <source>
        <dbReference type="Proteomes" id="UP001428774"/>
    </source>
</evidence>
<keyword evidence="3" id="KW-1185">Reference proteome</keyword>
<protein>
    <submittedName>
        <fullName evidence="2">Uncharacterized protein</fullName>
    </submittedName>
</protein>
<feature type="region of interest" description="Disordered" evidence="1">
    <location>
        <begin position="60"/>
        <end position="115"/>
    </location>
</feature>
<sequence>MTIGTVNHEARRGKDASETLACYAQGPKGDRCLTLDEGRVPSADAAAPGGGQAATVRRMGWVGPGMPVGRSRAAQAPTQAPGPQAEGPDRARGTTPRAAENRPRARHCCTKDTAS</sequence>
<comment type="caution">
    <text evidence="2">The sequence shown here is derived from an EMBL/GenBank/DDBJ whole genome shotgun (WGS) entry which is preliminary data.</text>
</comment>
<dbReference type="EMBL" id="JBDNCH010000004">
    <property type="protein sequence ID" value="MEN9063211.1"/>
    <property type="molecule type" value="Genomic_DNA"/>
</dbReference>
<proteinExistence type="predicted"/>
<feature type="compositionally biased region" description="Low complexity" evidence="1">
    <location>
        <begin position="73"/>
        <end position="85"/>
    </location>
</feature>
<organism evidence="2 3">
    <name type="scientific">Ponticoccus litoralis</name>
    <dbReference type="NCBI Taxonomy" id="422297"/>
    <lineage>
        <taxon>Bacteria</taxon>
        <taxon>Pseudomonadati</taxon>
        <taxon>Pseudomonadota</taxon>
        <taxon>Alphaproteobacteria</taxon>
        <taxon>Rhodobacterales</taxon>
        <taxon>Roseobacteraceae</taxon>
        <taxon>Ponticoccus</taxon>
    </lineage>
</organism>
<dbReference type="RefSeq" id="WP_347168311.1">
    <property type="nucleotide sequence ID" value="NZ_JBDNCH010000004.1"/>
</dbReference>
<name>A0AAW9SS51_9RHOB</name>